<comment type="caution">
    <text evidence="15">The sequence shown here is derived from an EMBL/GenBank/DDBJ whole genome shotgun (WGS) entry which is preliminary data.</text>
</comment>
<sequence length="243" mass="27667">MEATIRIRRFNPEKDKKPYWATYTLKDCEPTNRLLELLHRIKWEIDGTLTLRRSCAQGICGSDAMRINGRNRLACKVLLQEFGENPKIQVEPILGLPVIKDLVVDMEPFFAHYRAVMPYLVNETLPPVGPDGKPRERLQSIEARERFDDTTKCILCAACTTSCPSFWANGAYVGPAAIVQAHRFIFDDRDQLLQERLDVLADPDGVWRCRTIYNCTPACPRGIEVTRAIGEVKKAIQAGKRDY</sequence>
<dbReference type="GO" id="GO:0051537">
    <property type="term" value="F:2 iron, 2 sulfur cluster binding"/>
    <property type="evidence" value="ECO:0007669"/>
    <property type="project" value="UniProtKB-KW"/>
</dbReference>
<keyword evidence="11" id="KW-0411">Iron-sulfur</keyword>
<gene>
    <name evidence="15" type="ORF">CUN51_06160</name>
</gene>
<dbReference type="GO" id="GO:0051539">
    <property type="term" value="F:4 iron, 4 sulfur cluster binding"/>
    <property type="evidence" value="ECO:0007669"/>
    <property type="project" value="UniProtKB-KW"/>
</dbReference>
<keyword evidence="7" id="KW-0001">2Fe-2S</keyword>
<name>A0A2M8P0I9_9CHLR</name>
<dbReference type="PROSITE" id="PS51379">
    <property type="entry name" value="4FE4S_FER_2"/>
    <property type="match status" value="1"/>
</dbReference>
<dbReference type="GO" id="GO:0006099">
    <property type="term" value="P:tricarboxylic acid cycle"/>
    <property type="evidence" value="ECO:0007669"/>
    <property type="project" value="UniProtKB-KW"/>
</dbReference>
<dbReference type="InterPro" id="IPR012675">
    <property type="entry name" value="Beta-grasp_dom_sf"/>
</dbReference>
<accession>A0A2M8P0I9</accession>
<comment type="cofactor">
    <cofactor evidence="13">
        <name>[2Fe-2S] cluster</name>
        <dbReference type="ChEBI" id="CHEBI:190135"/>
    </cofactor>
</comment>
<evidence type="ECO:0000256" key="13">
    <source>
        <dbReference type="ARBA" id="ARBA00034078"/>
    </source>
</evidence>
<keyword evidence="9" id="KW-0560">Oxidoreductase</keyword>
<evidence type="ECO:0000256" key="12">
    <source>
        <dbReference type="ARBA" id="ARBA00023291"/>
    </source>
</evidence>
<evidence type="ECO:0000256" key="2">
    <source>
        <dbReference type="ARBA" id="ARBA00001966"/>
    </source>
</evidence>
<keyword evidence="10" id="KW-0408">Iron</keyword>
<dbReference type="InterPro" id="IPR050573">
    <property type="entry name" value="SDH/FRD_Iron-Sulfur"/>
</dbReference>
<evidence type="ECO:0000256" key="3">
    <source>
        <dbReference type="ARBA" id="ARBA00009433"/>
    </source>
</evidence>
<dbReference type="NCBIfam" id="NF004616">
    <property type="entry name" value="PRK05950.1"/>
    <property type="match status" value="1"/>
</dbReference>
<dbReference type="PROSITE" id="PS00198">
    <property type="entry name" value="4FE4S_FER_1"/>
    <property type="match status" value="1"/>
</dbReference>
<evidence type="ECO:0000256" key="8">
    <source>
        <dbReference type="ARBA" id="ARBA00022723"/>
    </source>
</evidence>
<dbReference type="FunFam" id="1.10.1060.10:FF:000003">
    <property type="entry name" value="Succinate dehydrogenase iron-sulfur subunit"/>
    <property type="match status" value="1"/>
</dbReference>
<keyword evidence="5" id="KW-0004">4Fe-4S</keyword>
<dbReference type="GO" id="GO:0008177">
    <property type="term" value="F:succinate dehydrogenase (quinone) activity"/>
    <property type="evidence" value="ECO:0007669"/>
    <property type="project" value="UniProtKB-EC"/>
</dbReference>
<evidence type="ECO:0000256" key="5">
    <source>
        <dbReference type="ARBA" id="ARBA00022485"/>
    </source>
</evidence>
<dbReference type="GO" id="GO:0051538">
    <property type="term" value="F:3 iron, 4 sulfur cluster binding"/>
    <property type="evidence" value="ECO:0007669"/>
    <property type="project" value="UniProtKB-KW"/>
</dbReference>
<dbReference type="InterPro" id="IPR017896">
    <property type="entry name" value="4Fe4S_Fe-S-bd"/>
</dbReference>
<evidence type="ECO:0000256" key="4">
    <source>
        <dbReference type="ARBA" id="ARBA00012792"/>
    </source>
</evidence>
<comment type="cofactor">
    <cofactor evidence="1">
        <name>[3Fe-4S] cluster</name>
        <dbReference type="ChEBI" id="CHEBI:21137"/>
    </cofactor>
</comment>
<keyword evidence="12" id="KW-0003">3Fe-4S</keyword>
<dbReference type="InterPro" id="IPR009051">
    <property type="entry name" value="Helical_ferredxn"/>
</dbReference>
<dbReference type="SUPFAM" id="SSF46548">
    <property type="entry name" value="alpha-helical ferredoxin"/>
    <property type="match status" value="1"/>
</dbReference>
<dbReference type="Gene3D" id="1.10.1060.10">
    <property type="entry name" value="Alpha-helical ferredoxin"/>
    <property type="match status" value="1"/>
</dbReference>
<dbReference type="PANTHER" id="PTHR11921">
    <property type="entry name" value="SUCCINATE DEHYDROGENASE IRON-SULFUR PROTEIN"/>
    <property type="match status" value="1"/>
</dbReference>
<dbReference type="Proteomes" id="UP000228921">
    <property type="component" value="Unassembled WGS sequence"/>
</dbReference>
<proteinExistence type="inferred from homology"/>
<reference evidence="15 16" key="1">
    <citation type="submission" date="2017-11" db="EMBL/GenBank/DDBJ databases">
        <title>Evolution of Phototrophy in the Chloroflexi Phylum Driven by Horizontal Gene Transfer.</title>
        <authorList>
            <person name="Ward L.M."/>
            <person name="Hemp J."/>
            <person name="Shih P.M."/>
            <person name="Mcglynn S.E."/>
            <person name="Fischer W."/>
        </authorList>
    </citation>
    <scope>NUCLEOTIDE SEQUENCE [LARGE SCALE GENOMIC DNA]</scope>
    <source>
        <strain evidence="15">CP2_2F</strain>
    </source>
</reference>
<evidence type="ECO:0000313" key="16">
    <source>
        <dbReference type="Proteomes" id="UP000228921"/>
    </source>
</evidence>
<dbReference type="AlphaFoldDB" id="A0A2M8P0I9"/>
<dbReference type="NCBIfam" id="TIGR00384">
    <property type="entry name" value="dhsB"/>
    <property type="match status" value="1"/>
</dbReference>
<organism evidence="15 16">
    <name type="scientific">Candidatus Thermofonsia Clade 1 bacterium</name>
    <dbReference type="NCBI Taxonomy" id="2364210"/>
    <lineage>
        <taxon>Bacteria</taxon>
        <taxon>Bacillati</taxon>
        <taxon>Chloroflexota</taxon>
        <taxon>Candidatus Thermofontia</taxon>
        <taxon>Candidatus Thermofonsia Clade 1</taxon>
    </lineage>
</organism>
<dbReference type="Pfam" id="PF13237">
    <property type="entry name" value="Fer4_10"/>
    <property type="match status" value="1"/>
</dbReference>
<dbReference type="EC" id="1.3.5.1" evidence="4"/>
<dbReference type="InterPro" id="IPR004489">
    <property type="entry name" value="Succ_DH/fum_Rdtase_Fe-S"/>
</dbReference>
<comment type="cofactor">
    <cofactor evidence="2">
        <name>[4Fe-4S] cluster</name>
        <dbReference type="ChEBI" id="CHEBI:49883"/>
    </cofactor>
</comment>
<evidence type="ECO:0000256" key="7">
    <source>
        <dbReference type="ARBA" id="ARBA00022714"/>
    </source>
</evidence>
<dbReference type="GO" id="GO:0009055">
    <property type="term" value="F:electron transfer activity"/>
    <property type="evidence" value="ECO:0007669"/>
    <property type="project" value="InterPro"/>
</dbReference>
<dbReference type="InterPro" id="IPR036010">
    <property type="entry name" value="2Fe-2S_ferredoxin-like_sf"/>
</dbReference>
<evidence type="ECO:0000256" key="6">
    <source>
        <dbReference type="ARBA" id="ARBA00022532"/>
    </source>
</evidence>
<keyword evidence="8" id="KW-0479">Metal-binding</keyword>
<evidence type="ECO:0000256" key="9">
    <source>
        <dbReference type="ARBA" id="ARBA00023002"/>
    </source>
</evidence>
<dbReference type="Pfam" id="PF13085">
    <property type="entry name" value="Fer2_3"/>
    <property type="match status" value="1"/>
</dbReference>
<dbReference type="GO" id="GO:0046872">
    <property type="term" value="F:metal ion binding"/>
    <property type="evidence" value="ECO:0007669"/>
    <property type="project" value="UniProtKB-KW"/>
</dbReference>
<dbReference type="EMBL" id="PGTK01000005">
    <property type="protein sequence ID" value="PJF31059.1"/>
    <property type="molecule type" value="Genomic_DNA"/>
</dbReference>
<keyword evidence="6" id="KW-0816">Tricarboxylic acid cycle</keyword>
<dbReference type="InterPro" id="IPR017900">
    <property type="entry name" value="4Fe4S_Fe_S_CS"/>
</dbReference>
<feature type="domain" description="4Fe-4S ferredoxin-type" evidence="14">
    <location>
        <begin position="143"/>
        <end position="165"/>
    </location>
</feature>
<comment type="similarity">
    <text evidence="3">Belongs to the succinate dehydrogenase/fumarate reductase iron-sulfur protein family.</text>
</comment>
<dbReference type="GO" id="GO:0022904">
    <property type="term" value="P:respiratory electron transport chain"/>
    <property type="evidence" value="ECO:0007669"/>
    <property type="project" value="TreeGrafter"/>
</dbReference>
<evidence type="ECO:0000256" key="10">
    <source>
        <dbReference type="ARBA" id="ARBA00023004"/>
    </source>
</evidence>
<dbReference type="PANTHER" id="PTHR11921:SF29">
    <property type="entry name" value="SUCCINATE DEHYDROGENASE [UBIQUINONE] IRON-SULFUR SUBUNIT, MITOCHONDRIAL"/>
    <property type="match status" value="1"/>
</dbReference>
<dbReference type="Gene3D" id="3.10.20.30">
    <property type="match status" value="1"/>
</dbReference>
<dbReference type="SUPFAM" id="SSF54292">
    <property type="entry name" value="2Fe-2S ferredoxin-like"/>
    <property type="match status" value="1"/>
</dbReference>
<evidence type="ECO:0000313" key="15">
    <source>
        <dbReference type="EMBL" id="PJF31059.1"/>
    </source>
</evidence>
<evidence type="ECO:0000256" key="1">
    <source>
        <dbReference type="ARBA" id="ARBA00001927"/>
    </source>
</evidence>
<protein>
    <recommendedName>
        <fullName evidence="4">succinate dehydrogenase</fullName>
        <ecNumber evidence="4">1.3.5.1</ecNumber>
    </recommendedName>
</protein>
<evidence type="ECO:0000259" key="14">
    <source>
        <dbReference type="PROSITE" id="PS51379"/>
    </source>
</evidence>
<evidence type="ECO:0000256" key="11">
    <source>
        <dbReference type="ARBA" id="ARBA00023014"/>
    </source>
</evidence>
<dbReference type="InterPro" id="IPR025192">
    <property type="entry name" value="Succ_DH/fum_Rdtase_N"/>
</dbReference>